<feature type="transmembrane region" description="Helical" evidence="8">
    <location>
        <begin position="119"/>
        <end position="140"/>
    </location>
</feature>
<reference evidence="9" key="2">
    <citation type="submission" date="2025-09" db="UniProtKB">
        <authorList>
            <consortium name="Ensembl"/>
        </authorList>
    </citation>
    <scope>IDENTIFICATION</scope>
</reference>
<name>A0A8C4WY88_EPTBU</name>
<dbReference type="GO" id="GO:0008104">
    <property type="term" value="P:intracellular protein localization"/>
    <property type="evidence" value="ECO:0007669"/>
    <property type="project" value="TreeGrafter"/>
</dbReference>
<reference evidence="9" key="1">
    <citation type="submission" date="2025-08" db="UniProtKB">
        <authorList>
            <consortium name="Ensembl"/>
        </authorList>
    </citation>
    <scope>IDENTIFICATION</scope>
</reference>
<accession>A0A8C4WY88</accession>
<evidence type="ECO:0000256" key="3">
    <source>
        <dbReference type="ARBA" id="ARBA00010131"/>
    </source>
</evidence>
<sequence>MGKSYLAEEELRQYLLRAANVDGIQRQCSPQKDYIFHATCTPNLNMPDNDPGLGKACLGKRQKEIEWVVEHARQLTRMLPGGLCVIGVFLLCGSEMEEDVQGTLRKAGKSPFALCSRSILKYMFTFAFCSMFLVLVSPLFSTSISQPGITWFEYCFRLLFLHSYFTISHVPNKKTSWNQTKLAQLQDALINP</sequence>
<dbReference type="AlphaFoldDB" id="A0A8C4WY88"/>
<evidence type="ECO:0000256" key="5">
    <source>
        <dbReference type="ARBA" id="ARBA00022692"/>
    </source>
</evidence>
<evidence type="ECO:0000256" key="7">
    <source>
        <dbReference type="ARBA" id="ARBA00023136"/>
    </source>
</evidence>
<dbReference type="GO" id="GO:0016020">
    <property type="term" value="C:membrane"/>
    <property type="evidence" value="ECO:0007669"/>
    <property type="project" value="UniProtKB-SubCell"/>
</dbReference>
<keyword evidence="5 8" id="KW-0812">Transmembrane</keyword>
<evidence type="ECO:0000256" key="2">
    <source>
        <dbReference type="ARBA" id="ARBA00004370"/>
    </source>
</evidence>
<evidence type="ECO:0000256" key="6">
    <source>
        <dbReference type="ARBA" id="ARBA00022989"/>
    </source>
</evidence>
<proteinExistence type="inferred from homology"/>
<comment type="similarity">
    <text evidence="3">Belongs to the ODR-4 family.</text>
</comment>
<evidence type="ECO:0000313" key="10">
    <source>
        <dbReference type="Proteomes" id="UP000694388"/>
    </source>
</evidence>
<protein>
    <recommendedName>
        <fullName evidence="4">Protein odr-4 homolog</fullName>
    </recommendedName>
</protein>
<keyword evidence="10" id="KW-1185">Reference proteome</keyword>
<evidence type="ECO:0000256" key="8">
    <source>
        <dbReference type="SAM" id="Phobius"/>
    </source>
</evidence>
<dbReference type="Pfam" id="PF14778">
    <property type="entry name" value="ODR4-like"/>
    <property type="match status" value="1"/>
</dbReference>
<comment type="function">
    <text evidence="1">May play a role in the trafficking of a subset of G-protein coupled receptors.</text>
</comment>
<dbReference type="GeneTree" id="ENSGT01060000251893"/>
<keyword evidence="7 8" id="KW-0472">Membrane</keyword>
<dbReference type="Ensembl" id="ENSEBUT00000020201.1">
    <property type="protein sequence ID" value="ENSEBUP00000019625.1"/>
    <property type="gene ID" value="ENSEBUG00000012190.1"/>
</dbReference>
<evidence type="ECO:0000256" key="4">
    <source>
        <dbReference type="ARBA" id="ARBA00020550"/>
    </source>
</evidence>
<dbReference type="Proteomes" id="UP000694388">
    <property type="component" value="Unplaced"/>
</dbReference>
<dbReference type="GO" id="GO:0012505">
    <property type="term" value="C:endomembrane system"/>
    <property type="evidence" value="ECO:0007669"/>
    <property type="project" value="TreeGrafter"/>
</dbReference>
<comment type="subcellular location">
    <subcellularLocation>
        <location evidence="2">Membrane</location>
    </subcellularLocation>
</comment>
<organism evidence="9 10">
    <name type="scientific">Eptatretus burgeri</name>
    <name type="common">Inshore hagfish</name>
    <dbReference type="NCBI Taxonomy" id="7764"/>
    <lineage>
        <taxon>Eukaryota</taxon>
        <taxon>Metazoa</taxon>
        <taxon>Chordata</taxon>
        <taxon>Craniata</taxon>
        <taxon>Vertebrata</taxon>
        <taxon>Cyclostomata</taxon>
        <taxon>Myxini</taxon>
        <taxon>Myxiniformes</taxon>
        <taxon>Myxinidae</taxon>
        <taxon>Eptatretinae</taxon>
        <taxon>Eptatretus</taxon>
    </lineage>
</organism>
<dbReference type="PANTHER" id="PTHR33966">
    <property type="entry name" value="PROTEIN ODR-4 HOMOLOG"/>
    <property type="match status" value="1"/>
</dbReference>
<keyword evidence="6 8" id="KW-1133">Transmembrane helix</keyword>
<dbReference type="InterPro" id="IPR029454">
    <property type="entry name" value="ODR-4-like"/>
</dbReference>
<evidence type="ECO:0000256" key="1">
    <source>
        <dbReference type="ARBA" id="ARBA00003891"/>
    </source>
</evidence>
<evidence type="ECO:0000313" key="9">
    <source>
        <dbReference type="Ensembl" id="ENSEBUP00000019625.1"/>
    </source>
</evidence>
<dbReference type="PANTHER" id="PTHR33966:SF1">
    <property type="entry name" value="PROTEIN ODR-4 HOMOLOG"/>
    <property type="match status" value="1"/>
</dbReference>